<dbReference type="AlphaFoldDB" id="A0AAV9D0C1"/>
<gene>
    <name evidence="1" type="ORF">QJS10_CPA16g01784</name>
</gene>
<dbReference type="Proteomes" id="UP001180020">
    <property type="component" value="Unassembled WGS sequence"/>
</dbReference>
<keyword evidence="2" id="KW-1185">Reference proteome</keyword>
<organism evidence="1 2">
    <name type="scientific">Acorus calamus</name>
    <name type="common">Sweet flag</name>
    <dbReference type="NCBI Taxonomy" id="4465"/>
    <lineage>
        <taxon>Eukaryota</taxon>
        <taxon>Viridiplantae</taxon>
        <taxon>Streptophyta</taxon>
        <taxon>Embryophyta</taxon>
        <taxon>Tracheophyta</taxon>
        <taxon>Spermatophyta</taxon>
        <taxon>Magnoliopsida</taxon>
        <taxon>Liliopsida</taxon>
        <taxon>Acoraceae</taxon>
        <taxon>Acorus</taxon>
    </lineage>
</organism>
<evidence type="ECO:0000313" key="2">
    <source>
        <dbReference type="Proteomes" id="UP001180020"/>
    </source>
</evidence>
<name>A0AAV9D0C1_ACOCL</name>
<reference evidence="1" key="1">
    <citation type="journal article" date="2023" name="Nat. Commun.">
        <title>Diploid and tetraploid genomes of Acorus and the evolution of monocots.</title>
        <authorList>
            <person name="Ma L."/>
            <person name="Liu K.W."/>
            <person name="Li Z."/>
            <person name="Hsiao Y.Y."/>
            <person name="Qi Y."/>
            <person name="Fu T."/>
            <person name="Tang G.D."/>
            <person name="Zhang D."/>
            <person name="Sun W.H."/>
            <person name="Liu D.K."/>
            <person name="Li Y."/>
            <person name="Chen G.Z."/>
            <person name="Liu X.D."/>
            <person name="Liao X.Y."/>
            <person name="Jiang Y.T."/>
            <person name="Yu X."/>
            <person name="Hao Y."/>
            <person name="Huang J."/>
            <person name="Zhao X.W."/>
            <person name="Ke S."/>
            <person name="Chen Y.Y."/>
            <person name="Wu W.L."/>
            <person name="Hsu J.L."/>
            <person name="Lin Y.F."/>
            <person name="Huang M.D."/>
            <person name="Li C.Y."/>
            <person name="Huang L."/>
            <person name="Wang Z.W."/>
            <person name="Zhao X."/>
            <person name="Zhong W.Y."/>
            <person name="Peng D.H."/>
            <person name="Ahmad S."/>
            <person name="Lan S."/>
            <person name="Zhang J.S."/>
            <person name="Tsai W.C."/>
            <person name="Van de Peer Y."/>
            <person name="Liu Z.J."/>
        </authorList>
    </citation>
    <scope>NUCLEOTIDE SEQUENCE</scope>
    <source>
        <strain evidence="1">CP</strain>
    </source>
</reference>
<comment type="caution">
    <text evidence="1">The sequence shown here is derived from an EMBL/GenBank/DDBJ whole genome shotgun (WGS) entry which is preliminary data.</text>
</comment>
<protein>
    <submittedName>
        <fullName evidence="1">Uncharacterized protein</fullName>
    </submittedName>
</protein>
<evidence type="ECO:0000313" key="1">
    <source>
        <dbReference type="EMBL" id="KAK1294660.1"/>
    </source>
</evidence>
<sequence length="60" mass="6948">MKGCVYVGRSSFFQLARQYIIPFAGKHALSSTSPKIARSPDKDWFDKEVSDMTRYNCRKK</sequence>
<proteinExistence type="predicted"/>
<accession>A0AAV9D0C1</accession>
<dbReference type="EMBL" id="JAUJYO010000016">
    <property type="protein sequence ID" value="KAK1294660.1"/>
    <property type="molecule type" value="Genomic_DNA"/>
</dbReference>
<reference evidence="1" key="2">
    <citation type="submission" date="2023-06" db="EMBL/GenBank/DDBJ databases">
        <authorList>
            <person name="Ma L."/>
            <person name="Liu K.-W."/>
            <person name="Li Z."/>
            <person name="Hsiao Y.-Y."/>
            <person name="Qi Y."/>
            <person name="Fu T."/>
            <person name="Tang G."/>
            <person name="Zhang D."/>
            <person name="Sun W.-H."/>
            <person name="Liu D.-K."/>
            <person name="Li Y."/>
            <person name="Chen G.-Z."/>
            <person name="Liu X.-D."/>
            <person name="Liao X.-Y."/>
            <person name="Jiang Y.-T."/>
            <person name="Yu X."/>
            <person name="Hao Y."/>
            <person name="Huang J."/>
            <person name="Zhao X.-W."/>
            <person name="Ke S."/>
            <person name="Chen Y.-Y."/>
            <person name="Wu W.-L."/>
            <person name="Hsu J.-L."/>
            <person name="Lin Y.-F."/>
            <person name="Huang M.-D."/>
            <person name="Li C.-Y."/>
            <person name="Huang L."/>
            <person name="Wang Z.-W."/>
            <person name="Zhao X."/>
            <person name="Zhong W.-Y."/>
            <person name="Peng D.-H."/>
            <person name="Ahmad S."/>
            <person name="Lan S."/>
            <person name="Zhang J.-S."/>
            <person name="Tsai W.-C."/>
            <person name="Van De Peer Y."/>
            <person name="Liu Z.-J."/>
        </authorList>
    </citation>
    <scope>NUCLEOTIDE SEQUENCE</scope>
    <source>
        <strain evidence="1">CP</strain>
        <tissue evidence="1">Leaves</tissue>
    </source>
</reference>